<feature type="domain" description="Peptidoglycan binding-like" evidence="2">
    <location>
        <begin position="148"/>
        <end position="196"/>
    </location>
</feature>
<gene>
    <name evidence="3" type="ORF">IDM40_01155</name>
</gene>
<evidence type="ECO:0000256" key="1">
    <source>
        <dbReference type="SAM" id="SignalP"/>
    </source>
</evidence>
<evidence type="ECO:0000259" key="2">
    <source>
        <dbReference type="Pfam" id="PF01471"/>
    </source>
</evidence>
<dbReference type="EMBL" id="JADBGI010000001">
    <property type="protein sequence ID" value="MBE2997313.1"/>
    <property type="molecule type" value="Genomic_DNA"/>
</dbReference>
<evidence type="ECO:0000313" key="3">
    <source>
        <dbReference type="EMBL" id="MBE2997313.1"/>
    </source>
</evidence>
<dbReference type="Pfam" id="PF01471">
    <property type="entry name" value="PG_binding_1"/>
    <property type="match status" value="1"/>
</dbReference>
<feature type="chain" id="PRO_5046736911" evidence="1">
    <location>
        <begin position="29"/>
        <end position="241"/>
    </location>
</feature>
<dbReference type="Proteomes" id="UP000806528">
    <property type="component" value="Unassembled WGS sequence"/>
</dbReference>
<dbReference type="InterPro" id="IPR002477">
    <property type="entry name" value="Peptidoglycan-bd-like"/>
</dbReference>
<dbReference type="Gene3D" id="1.10.101.10">
    <property type="entry name" value="PGBD-like superfamily/PGBD"/>
    <property type="match status" value="1"/>
</dbReference>
<comment type="caution">
    <text evidence="3">The sequence shown here is derived from an EMBL/GenBank/DDBJ whole genome shotgun (WGS) entry which is preliminary data.</text>
</comment>
<keyword evidence="4" id="KW-1185">Reference proteome</keyword>
<name>A0ABR9P0H8_9ACTN</name>
<accession>A0ABR9P0H8</accession>
<sequence>MSARTHTGLLGRTIAVAGAGLMAFTASVATAPAAGADDLERTSSEVIAQIEAQPWPFYEHGDVHIDIRAAYRALGQLEYKSEVETSEFTDELLEQVEEYQADHSQYLPETGDLDDETWLLLREQTYGNEYVPGDGPDNGRTWGVLGIQEILQVKHGADIDNDGWYGPETFYAVCDAQESYGMDPDGLVGRITWRALITDQDWDQDAARDVSAAEVPDQPPMGFVADPRAAAAQLDCSDDRP</sequence>
<reference evidence="3 4" key="1">
    <citation type="submission" date="2020-09" db="EMBL/GenBank/DDBJ databases">
        <title>Diversity and distribution of actinomycetes associated with coral in the coast of Hainan.</title>
        <authorList>
            <person name="Li F."/>
        </authorList>
    </citation>
    <scope>NUCLEOTIDE SEQUENCE [LARGE SCALE GENOMIC DNA]</scope>
    <source>
        <strain evidence="3 4">HNM0947</strain>
    </source>
</reference>
<keyword evidence="1" id="KW-0732">Signal</keyword>
<proteinExistence type="predicted"/>
<dbReference type="InterPro" id="IPR036366">
    <property type="entry name" value="PGBDSf"/>
</dbReference>
<dbReference type="InterPro" id="IPR036365">
    <property type="entry name" value="PGBD-like_sf"/>
</dbReference>
<organism evidence="3 4">
    <name type="scientific">Nocardiopsis coralli</name>
    <dbReference type="NCBI Taxonomy" id="2772213"/>
    <lineage>
        <taxon>Bacteria</taxon>
        <taxon>Bacillati</taxon>
        <taxon>Actinomycetota</taxon>
        <taxon>Actinomycetes</taxon>
        <taxon>Streptosporangiales</taxon>
        <taxon>Nocardiopsidaceae</taxon>
        <taxon>Nocardiopsis</taxon>
    </lineage>
</organism>
<dbReference type="SUPFAM" id="SSF47090">
    <property type="entry name" value="PGBD-like"/>
    <property type="match status" value="2"/>
</dbReference>
<dbReference type="RefSeq" id="WP_193119967.1">
    <property type="nucleotide sequence ID" value="NZ_JADBGI010000001.1"/>
</dbReference>
<protein>
    <submittedName>
        <fullName evidence="3">Peptidoglycan-binding protein</fullName>
    </submittedName>
</protein>
<evidence type="ECO:0000313" key="4">
    <source>
        <dbReference type="Proteomes" id="UP000806528"/>
    </source>
</evidence>
<feature type="signal peptide" evidence="1">
    <location>
        <begin position="1"/>
        <end position="28"/>
    </location>
</feature>